<dbReference type="GO" id="GO:0016874">
    <property type="term" value="F:ligase activity"/>
    <property type="evidence" value="ECO:0007669"/>
    <property type="project" value="UniProtKB-KW"/>
</dbReference>
<feature type="domain" description="PylC N-terminal" evidence="1">
    <location>
        <begin position="19"/>
        <end position="103"/>
    </location>
</feature>
<keyword evidence="2" id="KW-0436">Ligase</keyword>
<comment type="caution">
    <text evidence="2">The sequence shown here is derived from an EMBL/GenBank/DDBJ whole genome shotgun (WGS) entry which is preliminary data.</text>
</comment>
<evidence type="ECO:0000313" key="3">
    <source>
        <dbReference type="Proteomes" id="UP000709351"/>
    </source>
</evidence>
<organism evidence="2 3">
    <name type="scientific">Oribacterium parvum</name>
    <dbReference type="NCBI Taxonomy" id="1501329"/>
    <lineage>
        <taxon>Bacteria</taxon>
        <taxon>Bacillati</taxon>
        <taxon>Bacillota</taxon>
        <taxon>Clostridia</taxon>
        <taxon>Lachnospirales</taxon>
        <taxon>Lachnospiraceae</taxon>
        <taxon>Oribacterium</taxon>
    </lineage>
</organism>
<dbReference type="InterPro" id="IPR048764">
    <property type="entry name" value="PylC_N"/>
</dbReference>
<reference evidence="2" key="1">
    <citation type="submission" date="2020-04" db="EMBL/GenBank/DDBJ databases">
        <title>Deep metagenomics examines the oral microbiome during advanced dental caries in children, revealing novel taxa and co-occurrences with host molecules.</title>
        <authorList>
            <person name="Baker J.L."/>
            <person name="Morton J.T."/>
            <person name="Dinis M."/>
            <person name="Alvarez R."/>
            <person name="Tran N.C."/>
            <person name="Knight R."/>
            <person name="Edlund A."/>
        </authorList>
    </citation>
    <scope>NUCLEOTIDE SEQUENCE</scope>
    <source>
        <strain evidence="2">JCVI_24_bin.2</strain>
    </source>
</reference>
<dbReference type="AlphaFoldDB" id="A0A930DR02"/>
<dbReference type="Proteomes" id="UP000709351">
    <property type="component" value="Unassembled WGS sequence"/>
</dbReference>
<sequence length="166" mass="19023">MKEKRILLTAIGSFSARAIIKRLKELGFFVFGMDCYPKEWVVNAALVDGFIQVPLVSKEEDYEEACFSIVENRGIDAIFPLTDIEVDYFYKNRKKYEEKGIVLLLPKGDLSLIRNKYLLGRNLSLSMEKGFSIIEGKSYEEMDFSEPEFPLVAKLKSGRSSEGLHY</sequence>
<proteinExistence type="predicted"/>
<name>A0A930DR02_9FIRM</name>
<dbReference type="EMBL" id="JABZRD010000571">
    <property type="protein sequence ID" value="MBF1284541.1"/>
    <property type="molecule type" value="Genomic_DNA"/>
</dbReference>
<evidence type="ECO:0000259" key="1">
    <source>
        <dbReference type="Pfam" id="PF21360"/>
    </source>
</evidence>
<protein>
    <submittedName>
        <fullName evidence="2">Carboxylate--amine ligase</fullName>
    </submittedName>
</protein>
<accession>A0A930DR02</accession>
<gene>
    <name evidence="2" type="ORF">HXM93_08460</name>
</gene>
<dbReference type="Pfam" id="PF21360">
    <property type="entry name" value="PylC-like_N"/>
    <property type="match status" value="1"/>
</dbReference>
<feature type="non-terminal residue" evidence="2">
    <location>
        <position position="166"/>
    </location>
</feature>
<dbReference type="Gene3D" id="3.40.50.20">
    <property type="match status" value="1"/>
</dbReference>
<evidence type="ECO:0000313" key="2">
    <source>
        <dbReference type="EMBL" id="MBF1284541.1"/>
    </source>
</evidence>